<dbReference type="CDD" id="cd02233">
    <property type="entry name" value="cupin_HNL-like"/>
    <property type="match status" value="1"/>
</dbReference>
<reference evidence="4" key="1">
    <citation type="journal article" date="2019" name="Int. J. Syst. Evol. Microbiol.">
        <title>The Global Catalogue of Microorganisms (GCM) 10K type strain sequencing project: providing services to taxonomists for standard genome sequencing and annotation.</title>
        <authorList>
            <consortium name="The Broad Institute Genomics Platform"/>
            <consortium name="The Broad Institute Genome Sequencing Center for Infectious Disease"/>
            <person name="Wu L."/>
            <person name="Ma J."/>
        </authorList>
    </citation>
    <scope>NUCLEOTIDE SEQUENCE [LARGE SCALE GENOMIC DNA]</scope>
    <source>
        <strain evidence="4">JCM 18050</strain>
    </source>
</reference>
<dbReference type="Pfam" id="PF07883">
    <property type="entry name" value="Cupin_2"/>
    <property type="match status" value="1"/>
</dbReference>
<feature type="domain" description="Cupin type-2" evidence="2">
    <location>
        <begin position="67"/>
        <end position="123"/>
    </location>
</feature>
<evidence type="ECO:0000313" key="3">
    <source>
        <dbReference type="EMBL" id="GAA5107491.1"/>
    </source>
</evidence>
<dbReference type="Gene3D" id="2.60.120.10">
    <property type="entry name" value="Jelly Rolls"/>
    <property type="match status" value="1"/>
</dbReference>
<evidence type="ECO:0000256" key="1">
    <source>
        <dbReference type="SAM" id="SignalP"/>
    </source>
</evidence>
<organism evidence="3 4">
    <name type="scientific">Orbus sasakiae</name>
    <dbReference type="NCBI Taxonomy" id="1078475"/>
    <lineage>
        <taxon>Bacteria</taxon>
        <taxon>Pseudomonadati</taxon>
        <taxon>Pseudomonadota</taxon>
        <taxon>Gammaproteobacteria</taxon>
        <taxon>Orbales</taxon>
        <taxon>Orbaceae</taxon>
        <taxon>Orbus</taxon>
    </lineage>
</organism>
<keyword evidence="1" id="KW-0732">Signal</keyword>
<accession>A0ABP9N292</accession>
<proteinExistence type="predicted"/>
<dbReference type="PANTHER" id="PTHR43698">
    <property type="entry name" value="RIBD C-TERMINAL DOMAIN CONTAINING PROTEIN"/>
    <property type="match status" value="1"/>
</dbReference>
<dbReference type="InterPro" id="IPR047263">
    <property type="entry name" value="HNL-like_cupin"/>
</dbReference>
<dbReference type="PANTHER" id="PTHR43698:SF1">
    <property type="entry name" value="BLL4564 PROTEIN"/>
    <property type="match status" value="1"/>
</dbReference>
<dbReference type="InterPro" id="IPR011051">
    <property type="entry name" value="RmlC_Cupin_sf"/>
</dbReference>
<comment type="caution">
    <text evidence="3">The sequence shown here is derived from an EMBL/GenBank/DDBJ whole genome shotgun (WGS) entry which is preliminary data.</text>
</comment>
<dbReference type="Gene3D" id="1.20.1290.10">
    <property type="entry name" value="AhpD-like"/>
    <property type="match status" value="1"/>
</dbReference>
<name>A0ABP9N292_9GAMM</name>
<dbReference type="SUPFAM" id="SSF51182">
    <property type="entry name" value="RmlC-like cupins"/>
    <property type="match status" value="1"/>
</dbReference>
<dbReference type="InterPro" id="IPR013096">
    <property type="entry name" value="Cupin_2"/>
</dbReference>
<dbReference type="SUPFAM" id="SSF69118">
    <property type="entry name" value="AhpD-like"/>
    <property type="match status" value="1"/>
</dbReference>
<feature type="chain" id="PRO_5046258311" description="Cupin type-2 domain-containing protein" evidence="1">
    <location>
        <begin position="23"/>
        <end position="368"/>
    </location>
</feature>
<evidence type="ECO:0000259" key="2">
    <source>
        <dbReference type="Pfam" id="PF07883"/>
    </source>
</evidence>
<feature type="signal peptide" evidence="1">
    <location>
        <begin position="1"/>
        <end position="22"/>
    </location>
</feature>
<dbReference type="RefSeq" id="WP_345489187.1">
    <property type="nucleotide sequence ID" value="NZ_BAABHY010000001.1"/>
</dbReference>
<dbReference type="Proteomes" id="UP001500171">
    <property type="component" value="Unassembled WGS sequence"/>
</dbReference>
<dbReference type="InterPro" id="IPR014710">
    <property type="entry name" value="RmlC-like_jellyroll"/>
</dbReference>
<protein>
    <recommendedName>
        <fullName evidence="2">Cupin type-2 domain-containing protein</fullName>
    </recommendedName>
</protein>
<gene>
    <name evidence="3" type="ORF">GCM10023211_08670</name>
</gene>
<dbReference type="InterPro" id="IPR029032">
    <property type="entry name" value="AhpD-like"/>
</dbReference>
<dbReference type="EMBL" id="BAABHY010000001">
    <property type="protein sequence ID" value="GAA5107491.1"/>
    <property type="molecule type" value="Genomic_DNA"/>
</dbReference>
<evidence type="ECO:0000313" key="4">
    <source>
        <dbReference type="Proteomes" id="UP001500171"/>
    </source>
</evidence>
<sequence length="368" mass="40794">MNKISHRLLLLPLMIVSSFTMAETITTQYTAKNRLILQSVDNNNFTGDASFSRFPAMPSNGDIAPAIVYFKPNSFTNWHSHSQGQYLIVTDGTGRFQEWDKPIQMMTKGDVIWIAPHVKHWHGAGEFTAMTHIAMSPVDNNEVTWYEKAQPKKTSQAVPVNKISERQFTRKQLTIVPLAIAITQGDSLAEKTAIEQALHAGLTVNELKEAVSHQFSYIGAPKTLNGVMMLKSVLEDRFKQGVVDPQGNLATELGPVDYYQLGEQKLAALTNRATTSAIFDFAPAVDYAIKAQLFGYQFSRDNLGDIDRELVTIGSLIGLGDSVNAQLRSHLLLLKQLGLTEEGLLQIASVITPEQSQNLRMVWHGITP</sequence>
<keyword evidence="4" id="KW-1185">Reference proteome</keyword>